<feature type="chain" id="PRO_5045534738" description="Lipoprotein" evidence="1">
    <location>
        <begin position="21"/>
        <end position="168"/>
    </location>
</feature>
<comment type="caution">
    <text evidence="2">The sequence shown here is derived from an EMBL/GenBank/DDBJ whole genome shotgun (WGS) entry which is preliminary data.</text>
</comment>
<reference evidence="3" key="1">
    <citation type="journal article" date="2019" name="Int. J. Syst. Evol. Microbiol.">
        <title>The Global Catalogue of Microorganisms (GCM) 10K type strain sequencing project: providing services to taxonomists for standard genome sequencing and annotation.</title>
        <authorList>
            <consortium name="The Broad Institute Genomics Platform"/>
            <consortium name="The Broad Institute Genome Sequencing Center for Infectious Disease"/>
            <person name="Wu L."/>
            <person name="Ma J."/>
        </authorList>
    </citation>
    <scope>NUCLEOTIDE SEQUENCE [LARGE SCALE GENOMIC DNA]</scope>
    <source>
        <strain evidence="3">CGMCC 1.15304</strain>
    </source>
</reference>
<dbReference type="EMBL" id="JBHSCR010000005">
    <property type="protein sequence ID" value="MFC4348025.1"/>
    <property type="molecule type" value="Genomic_DNA"/>
</dbReference>
<organism evidence="2 3">
    <name type="scientific">Kordiimonas lipolytica</name>
    <dbReference type="NCBI Taxonomy" id="1662421"/>
    <lineage>
        <taxon>Bacteria</taxon>
        <taxon>Pseudomonadati</taxon>
        <taxon>Pseudomonadota</taxon>
        <taxon>Alphaproteobacteria</taxon>
        <taxon>Kordiimonadales</taxon>
        <taxon>Kordiimonadaceae</taxon>
        <taxon>Kordiimonas</taxon>
    </lineage>
</organism>
<proteinExistence type="predicted"/>
<accession>A0ABV8UBH5</accession>
<evidence type="ECO:0000313" key="2">
    <source>
        <dbReference type="EMBL" id="MFC4348025.1"/>
    </source>
</evidence>
<keyword evidence="3" id="KW-1185">Reference proteome</keyword>
<name>A0ABV8UBH5_9PROT</name>
<protein>
    <recommendedName>
        <fullName evidence="4">Lipoprotein</fullName>
    </recommendedName>
</protein>
<evidence type="ECO:0008006" key="4">
    <source>
        <dbReference type="Google" id="ProtNLM"/>
    </source>
</evidence>
<keyword evidence="1" id="KW-0732">Signal</keyword>
<evidence type="ECO:0000313" key="3">
    <source>
        <dbReference type="Proteomes" id="UP001595776"/>
    </source>
</evidence>
<evidence type="ECO:0000256" key="1">
    <source>
        <dbReference type="SAM" id="SignalP"/>
    </source>
</evidence>
<feature type="signal peptide" evidence="1">
    <location>
        <begin position="1"/>
        <end position="20"/>
    </location>
</feature>
<dbReference type="Proteomes" id="UP001595776">
    <property type="component" value="Unassembled WGS sequence"/>
</dbReference>
<gene>
    <name evidence="2" type="ORF">ACFO5Q_09235</name>
</gene>
<dbReference type="RefSeq" id="WP_068151783.1">
    <property type="nucleotide sequence ID" value="NZ_JBHSCR010000005.1"/>
</dbReference>
<sequence length="168" mass="18057">MTKFNRLALCVLAFSLPACTSTGSTPPESRVANKPQMAVQPLGSDEVLSRFSVLPAQSLAAGECGLFLWLKRDDAPLVFFQKSDGSAVMMIDGVESPMRRMSQKGRIALEYFESQSFETADLALDVTVTPEAKRSLQQGLKLPSGMVSIETADGWSAVLPVIGLIGCK</sequence>